<reference evidence="1 2" key="1">
    <citation type="submission" date="2018-04" db="EMBL/GenBank/DDBJ databases">
        <title>WGS assembly of Panicum hallii var. hallii HAL2.</title>
        <authorList>
            <person name="Lovell J."/>
            <person name="Jenkins J."/>
            <person name="Lowry D."/>
            <person name="Mamidi S."/>
            <person name="Sreedasyam A."/>
            <person name="Weng X."/>
            <person name="Barry K."/>
            <person name="Bonette J."/>
            <person name="Campitelli B."/>
            <person name="Daum C."/>
            <person name="Gordon S."/>
            <person name="Gould B."/>
            <person name="Lipzen A."/>
            <person name="MacQueen A."/>
            <person name="Palacio-Mejia J."/>
            <person name="Plott C."/>
            <person name="Shakirov E."/>
            <person name="Shu S."/>
            <person name="Yoshinaga Y."/>
            <person name="Zane M."/>
            <person name="Rokhsar D."/>
            <person name="Grimwood J."/>
            <person name="Schmutz J."/>
            <person name="Juenger T."/>
        </authorList>
    </citation>
    <scope>NUCLEOTIDE SEQUENCE [LARGE SCALE GENOMIC DNA]</scope>
    <source>
        <strain evidence="2">cv. HAL2</strain>
    </source>
</reference>
<sequence>MSFLRPRVWQRVTCVIILLPPSCKHQDSCTPTIFDSFYRLQDDLFIGGVSYISTRNTFLATKYKQHRCSFQLCHVPHF</sequence>
<organism evidence="1 2">
    <name type="scientific">Panicum hallii var. hallii</name>
    <dbReference type="NCBI Taxonomy" id="1504633"/>
    <lineage>
        <taxon>Eukaryota</taxon>
        <taxon>Viridiplantae</taxon>
        <taxon>Streptophyta</taxon>
        <taxon>Embryophyta</taxon>
        <taxon>Tracheophyta</taxon>
        <taxon>Spermatophyta</taxon>
        <taxon>Magnoliopsida</taxon>
        <taxon>Liliopsida</taxon>
        <taxon>Poales</taxon>
        <taxon>Poaceae</taxon>
        <taxon>PACMAD clade</taxon>
        <taxon>Panicoideae</taxon>
        <taxon>Panicodae</taxon>
        <taxon>Paniceae</taxon>
        <taxon>Panicinae</taxon>
        <taxon>Panicum</taxon>
        <taxon>Panicum sect. Panicum</taxon>
    </lineage>
</organism>
<gene>
    <name evidence="1" type="ORF">GQ55_3G103900</name>
</gene>
<keyword evidence="2" id="KW-1185">Reference proteome</keyword>
<dbReference type="Gramene" id="PUZ63913">
    <property type="protein sequence ID" value="PUZ63913"/>
    <property type="gene ID" value="GQ55_3G103900"/>
</dbReference>
<dbReference type="AlphaFoldDB" id="A0A2T7E7W0"/>
<dbReference type="EMBL" id="CM009751">
    <property type="protein sequence ID" value="PUZ63913.1"/>
    <property type="molecule type" value="Genomic_DNA"/>
</dbReference>
<evidence type="ECO:0000313" key="2">
    <source>
        <dbReference type="Proteomes" id="UP000244336"/>
    </source>
</evidence>
<accession>A0A2T7E7W0</accession>
<protein>
    <submittedName>
        <fullName evidence="1">Uncharacterized protein</fullName>
    </submittedName>
</protein>
<name>A0A2T7E7W0_9POAL</name>
<proteinExistence type="predicted"/>
<dbReference type="Proteomes" id="UP000244336">
    <property type="component" value="Chromosome 3"/>
</dbReference>
<evidence type="ECO:0000313" key="1">
    <source>
        <dbReference type="EMBL" id="PUZ63913.1"/>
    </source>
</evidence>